<dbReference type="Proteomes" id="UP001498421">
    <property type="component" value="Unassembled WGS sequence"/>
</dbReference>
<keyword evidence="8" id="KW-1185">Reference proteome</keyword>
<accession>A0ABR1I4Q9</accession>
<evidence type="ECO:0008006" key="9">
    <source>
        <dbReference type="Google" id="ProtNLM"/>
    </source>
</evidence>
<name>A0ABR1I4Q9_9HYPO</name>
<feature type="transmembrane region" description="Helical" evidence="6">
    <location>
        <begin position="63"/>
        <end position="87"/>
    </location>
</feature>
<reference evidence="7 8" key="1">
    <citation type="journal article" date="2025" name="Microbiol. Resour. Announc.">
        <title>Draft genome sequences for Neonectria magnoliae and Neonectria punicea, canker pathogens of Liriodendron tulipifera and Acer saccharum in West Virginia.</title>
        <authorList>
            <person name="Petronek H.M."/>
            <person name="Kasson M.T."/>
            <person name="Metheny A.M."/>
            <person name="Stauder C.M."/>
            <person name="Lovett B."/>
            <person name="Lynch S.C."/>
            <person name="Garnas J.R."/>
            <person name="Kasson L.R."/>
            <person name="Stajich J.E."/>
        </authorList>
    </citation>
    <scope>NUCLEOTIDE SEQUENCE [LARGE SCALE GENOMIC DNA]</scope>
    <source>
        <strain evidence="7 8">NRRL 64651</strain>
    </source>
</reference>
<evidence type="ECO:0000313" key="8">
    <source>
        <dbReference type="Proteomes" id="UP001498421"/>
    </source>
</evidence>
<dbReference type="PANTHER" id="PTHR22779:SF6">
    <property type="entry name" value="SD17342P"/>
    <property type="match status" value="1"/>
</dbReference>
<dbReference type="Pfam" id="PF10190">
    <property type="entry name" value="Tmemb_170"/>
    <property type="match status" value="1"/>
</dbReference>
<organism evidence="7 8">
    <name type="scientific">Neonectria magnoliae</name>
    <dbReference type="NCBI Taxonomy" id="2732573"/>
    <lineage>
        <taxon>Eukaryota</taxon>
        <taxon>Fungi</taxon>
        <taxon>Dikarya</taxon>
        <taxon>Ascomycota</taxon>
        <taxon>Pezizomycotina</taxon>
        <taxon>Sordariomycetes</taxon>
        <taxon>Hypocreomycetidae</taxon>
        <taxon>Hypocreales</taxon>
        <taxon>Nectriaceae</taxon>
        <taxon>Neonectria</taxon>
    </lineage>
</organism>
<keyword evidence="5 6" id="KW-0472">Membrane</keyword>
<evidence type="ECO:0000256" key="4">
    <source>
        <dbReference type="ARBA" id="ARBA00022989"/>
    </source>
</evidence>
<dbReference type="PANTHER" id="PTHR22779">
    <property type="entry name" value="SD17342P"/>
    <property type="match status" value="1"/>
</dbReference>
<gene>
    <name evidence="7" type="ORF">QQZ08_004967</name>
</gene>
<evidence type="ECO:0000256" key="5">
    <source>
        <dbReference type="ARBA" id="ARBA00023136"/>
    </source>
</evidence>
<evidence type="ECO:0000256" key="1">
    <source>
        <dbReference type="ARBA" id="ARBA00004141"/>
    </source>
</evidence>
<evidence type="ECO:0000256" key="3">
    <source>
        <dbReference type="ARBA" id="ARBA00022692"/>
    </source>
</evidence>
<comment type="similarity">
    <text evidence="2">Belongs to the TMEM170 family.</text>
</comment>
<feature type="transmembrane region" description="Helical" evidence="6">
    <location>
        <begin position="99"/>
        <end position="127"/>
    </location>
</feature>
<dbReference type="InterPro" id="IPR019334">
    <property type="entry name" value="TMEM170A/B/YPR153W-like"/>
</dbReference>
<evidence type="ECO:0000256" key="6">
    <source>
        <dbReference type="SAM" id="Phobius"/>
    </source>
</evidence>
<comment type="subcellular location">
    <subcellularLocation>
        <location evidence="1">Membrane</location>
        <topology evidence="1">Multi-pass membrane protein</topology>
    </subcellularLocation>
</comment>
<comment type="caution">
    <text evidence="7">The sequence shown here is derived from an EMBL/GenBank/DDBJ whole genome shotgun (WGS) entry which is preliminary data.</text>
</comment>
<sequence length="153" mass="17927">MARYVEHRPLRLVNRLLIRFPQMALPNKPPDSYRTPRFPSLNVQTLYDTTDNKQFTLYDILDVWRFTLMWTLILYSIFHMGAVLIAMFTHGWKKSSWKYLWAVPVVYLIMAGLEAVMAGSITGLVSVHPVLRLWRRSNVVSGWEPCTRPDTTR</sequence>
<evidence type="ECO:0000313" key="7">
    <source>
        <dbReference type="EMBL" id="KAK7428529.1"/>
    </source>
</evidence>
<keyword evidence="3 6" id="KW-0812">Transmembrane</keyword>
<proteinExistence type="inferred from homology"/>
<dbReference type="EMBL" id="JAZAVK010000040">
    <property type="protein sequence ID" value="KAK7428529.1"/>
    <property type="molecule type" value="Genomic_DNA"/>
</dbReference>
<evidence type="ECO:0000256" key="2">
    <source>
        <dbReference type="ARBA" id="ARBA00006325"/>
    </source>
</evidence>
<keyword evidence="4 6" id="KW-1133">Transmembrane helix</keyword>
<protein>
    <recommendedName>
        <fullName evidence="9">Integral membrane protein</fullName>
    </recommendedName>
</protein>